<feature type="chain" id="PRO_5024441410" description="Thioredoxin domain-containing protein" evidence="6">
    <location>
        <begin position="23"/>
        <end position="280"/>
    </location>
</feature>
<dbReference type="GO" id="GO:0016491">
    <property type="term" value="F:oxidoreductase activity"/>
    <property type="evidence" value="ECO:0007669"/>
    <property type="project" value="UniProtKB-KW"/>
</dbReference>
<feature type="signal peptide" evidence="6">
    <location>
        <begin position="1"/>
        <end position="22"/>
    </location>
</feature>
<evidence type="ECO:0000259" key="7">
    <source>
        <dbReference type="PROSITE" id="PS51352"/>
    </source>
</evidence>
<dbReference type="EMBL" id="AP021875">
    <property type="protein sequence ID" value="BBO74784.1"/>
    <property type="molecule type" value="Genomic_DNA"/>
</dbReference>
<keyword evidence="3" id="KW-0560">Oxidoreductase</keyword>
<evidence type="ECO:0000256" key="2">
    <source>
        <dbReference type="ARBA" id="ARBA00022729"/>
    </source>
</evidence>
<evidence type="ECO:0000256" key="3">
    <source>
        <dbReference type="ARBA" id="ARBA00023002"/>
    </source>
</evidence>
<dbReference type="Pfam" id="PF13462">
    <property type="entry name" value="Thioredoxin_4"/>
    <property type="match status" value="1"/>
</dbReference>
<comment type="similarity">
    <text evidence="1">Belongs to the thioredoxin family. DsbA subfamily.</text>
</comment>
<protein>
    <recommendedName>
        <fullName evidence="7">Thioredoxin domain-containing protein</fullName>
    </recommendedName>
</protein>
<proteinExistence type="inferred from homology"/>
<keyword evidence="2 6" id="KW-0732">Signal</keyword>
<dbReference type="PROSITE" id="PS51352">
    <property type="entry name" value="THIOREDOXIN_2"/>
    <property type="match status" value="1"/>
</dbReference>
<reference evidence="8 9" key="1">
    <citation type="submission" date="2019-11" db="EMBL/GenBank/DDBJ databases">
        <title>Comparative genomics of hydrocarbon-degrading Desulfosarcina strains.</title>
        <authorList>
            <person name="Watanabe M."/>
            <person name="Kojima H."/>
            <person name="Fukui M."/>
        </authorList>
    </citation>
    <scope>NUCLEOTIDE SEQUENCE [LARGE SCALE GENOMIC DNA]</scope>
    <source>
        <strain evidence="8 9">PP31</strain>
    </source>
</reference>
<name>A0A5K7Z8J4_9BACT</name>
<evidence type="ECO:0000256" key="6">
    <source>
        <dbReference type="SAM" id="SignalP"/>
    </source>
</evidence>
<evidence type="ECO:0000313" key="9">
    <source>
        <dbReference type="Proteomes" id="UP000427769"/>
    </source>
</evidence>
<accession>A0A5K7Z8J4</accession>
<dbReference type="KEGG" id="dwd:DSCW_22010"/>
<feature type="domain" description="Thioredoxin" evidence="7">
    <location>
        <begin position="103"/>
        <end position="279"/>
    </location>
</feature>
<dbReference type="InterPro" id="IPR036249">
    <property type="entry name" value="Thioredoxin-like_sf"/>
</dbReference>
<dbReference type="AlphaFoldDB" id="A0A5K7Z8J4"/>
<evidence type="ECO:0000256" key="1">
    <source>
        <dbReference type="ARBA" id="ARBA00005791"/>
    </source>
</evidence>
<evidence type="ECO:0000256" key="5">
    <source>
        <dbReference type="ARBA" id="ARBA00023284"/>
    </source>
</evidence>
<keyword evidence="5" id="KW-0676">Redox-active center</keyword>
<dbReference type="InterPro" id="IPR012336">
    <property type="entry name" value="Thioredoxin-like_fold"/>
</dbReference>
<dbReference type="Proteomes" id="UP000427769">
    <property type="component" value="Chromosome"/>
</dbReference>
<gene>
    <name evidence="8" type="ORF">DSCW_22010</name>
</gene>
<dbReference type="PANTHER" id="PTHR13887">
    <property type="entry name" value="GLUTATHIONE S-TRANSFERASE KAPPA"/>
    <property type="match status" value="1"/>
</dbReference>
<keyword evidence="9" id="KW-1185">Reference proteome</keyword>
<dbReference type="SUPFAM" id="SSF52833">
    <property type="entry name" value="Thioredoxin-like"/>
    <property type="match status" value="1"/>
</dbReference>
<sequence>MFKRVKWIIVIMLILAPAGLQAAFEYKSILKADIDGTVLDVAADPAAELVFLLTPEAVLIYSTEDKAVLDRIPLDGRFDRIAYQPEDRLVLTAAKPARINIVQFSRIYAIDLTGRAVKGPKDAGVTLVVFDDYQCPYCARLERFTHQLLDIYPDDLNYAIKHFPLSSHPLANQGAAAALAAGNQGKFWEFHGLLLENHDQLSEEKITEIATGLNLDMEKFNRDRASEQIQKIITEDVANGRQVGVTGTPSVFLNGKRIQNRQIGNLPALISQELEKKAKP</sequence>
<evidence type="ECO:0000256" key="4">
    <source>
        <dbReference type="ARBA" id="ARBA00023157"/>
    </source>
</evidence>
<evidence type="ECO:0000313" key="8">
    <source>
        <dbReference type="EMBL" id="BBO74784.1"/>
    </source>
</evidence>
<dbReference type="RefSeq" id="WP_170302223.1">
    <property type="nucleotide sequence ID" value="NZ_AP021875.1"/>
</dbReference>
<organism evidence="8 9">
    <name type="scientific">Desulfosarcina widdelii</name>
    <dbReference type="NCBI Taxonomy" id="947919"/>
    <lineage>
        <taxon>Bacteria</taxon>
        <taxon>Pseudomonadati</taxon>
        <taxon>Thermodesulfobacteriota</taxon>
        <taxon>Desulfobacteria</taxon>
        <taxon>Desulfobacterales</taxon>
        <taxon>Desulfosarcinaceae</taxon>
        <taxon>Desulfosarcina</taxon>
    </lineage>
</organism>
<dbReference type="PANTHER" id="PTHR13887:SF14">
    <property type="entry name" value="DISULFIDE BOND FORMATION PROTEIN D"/>
    <property type="match status" value="1"/>
</dbReference>
<keyword evidence="4" id="KW-1015">Disulfide bond</keyword>
<dbReference type="InterPro" id="IPR013766">
    <property type="entry name" value="Thioredoxin_domain"/>
</dbReference>
<dbReference type="Gene3D" id="3.40.30.10">
    <property type="entry name" value="Glutaredoxin"/>
    <property type="match status" value="1"/>
</dbReference>